<evidence type="ECO:0000256" key="9">
    <source>
        <dbReference type="ARBA" id="ARBA00022960"/>
    </source>
</evidence>
<dbReference type="KEGG" id="serw:FY030_03865"/>
<reference evidence="17 18" key="1">
    <citation type="submission" date="2019-09" db="EMBL/GenBank/DDBJ databases">
        <title>Serinicoccus pratensis sp. nov., isolated from meadow soil.</title>
        <authorList>
            <person name="Zhang W."/>
        </authorList>
    </citation>
    <scope>NUCLEOTIDE SEQUENCE [LARGE SCALE GENOMIC DNA]</scope>
    <source>
        <strain evidence="17 18">W204</strain>
    </source>
</reference>
<feature type="domain" description="Penicillin-binding protein transpeptidase" evidence="15">
    <location>
        <begin position="317"/>
        <end position="688"/>
    </location>
</feature>
<dbReference type="Proteomes" id="UP000326546">
    <property type="component" value="Chromosome"/>
</dbReference>
<keyword evidence="5" id="KW-0997">Cell inner membrane</keyword>
<keyword evidence="17" id="KW-0121">Carboxypeptidase</keyword>
<evidence type="ECO:0000256" key="5">
    <source>
        <dbReference type="ARBA" id="ARBA00022519"/>
    </source>
</evidence>
<keyword evidence="13" id="KW-0961">Cell wall biogenesis/degradation</keyword>
<dbReference type="InterPro" id="IPR017790">
    <property type="entry name" value="Penicillin-binding_protein_2"/>
</dbReference>
<dbReference type="GO" id="GO:0008658">
    <property type="term" value="F:penicillin binding"/>
    <property type="evidence" value="ECO:0007669"/>
    <property type="project" value="InterPro"/>
</dbReference>
<evidence type="ECO:0000256" key="8">
    <source>
        <dbReference type="ARBA" id="ARBA00022801"/>
    </source>
</evidence>
<keyword evidence="8 17" id="KW-0378">Hydrolase</keyword>
<dbReference type="InterPro" id="IPR012338">
    <property type="entry name" value="Beta-lactam/transpept-like"/>
</dbReference>
<dbReference type="PANTHER" id="PTHR30627">
    <property type="entry name" value="PEPTIDOGLYCAN D,D-TRANSPEPTIDASE"/>
    <property type="match status" value="1"/>
</dbReference>
<evidence type="ECO:0000256" key="7">
    <source>
        <dbReference type="ARBA" id="ARBA00022692"/>
    </source>
</evidence>
<keyword evidence="4" id="KW-1003">Cell membrane</keyword>
<evidence type="ECO:0000256" key="3">
    <source>
        <dbReference type="ARBA" id="ARBA00007171"/>
    </source>
</evidence>
<comment type="similarity">
    <text evidence="3">Belongs to the transpeptidase family.</text>
</comment>
<protein>
    <submittedName>
        <fullName evidence="17">Penicillin-binding protein 2</fullName>
        <ecNumber evidence="17">3.4.16.4</ecNumber>
    </submittedName>
</protein>
<dbReference type="EMBL" id="CP044427">
    <property type="protein sequence ID" value="QFG67969.1"/>
    <property type="molecule type" value="Genomic_DNA"/>
</dbReference>
<dbReference type="InterPro" id="IPR036138">
    <property type="entry name" value="PBP_dimer_sf"/>
</dbReference>
<evidence type="ECO:0000256" key="12">
    <source>
        <dbReference type="ARBA" id="ARBA00023136"/>
    </source>
</evidence>
<keyword evidence="10" id="KW-0573">Peptidoglycan synthesis</keyword>
<evidence type="ECO:0000256" key="11">
    <source>
        <dbReference type="ARBA" id="ARBA00022989"/>
    </source>
</evidence>
<evidence type="ECO:0000256" key="2">
    <source>
        <dbReference type="ARBA" id="ARBA00004236"/>
    </source>
</evidence>
<proteinExistence type="inferred from homology"/>
<dbReference type="GO" id="GO:0008360">
    <property type="term" value="P:regulation of cell shape"/>
    <property type="evidence" value="ECO:0007669"/>
    <property type="project" value="UniProtKB-KW"/>
</dbReference>
<dbReference type="GO" id="GO:0071555">
    <property type="term" value="P:cell wall organization"/>
    <property type="evidence" value="ECO:0007669"/>
    <property type="project" value="UniProtKB-KW"/>
</dbReference>
<evidence type="ECO:0000256" key="4">
    <source>
        <dbReference type="ARBA" id="ARBA00022475"/>
    </source>
</evidence>
<accession>A0A5J6V270</accession>
<dbReference type="SUPFAM" id="SSF56601">
    <property type="entry name" value="beta-lactamase/transpeptidase-like"/>
    <property type="match status" value="1"/>
</dbReference>
<dbReference type="Pfam" id="PF00905">
    <property type="entry name" value="Transpeptidase"/>
    <property type="match status" value="1"/>
</dbReference>
<keyword evidence="7 14" id="KW-0812">Transmembrane</keyword>
<evidence type="ECO:0000259" key="15">
    <source>
        <dbReference type="Pfam" id="PF00905"/>
    </source>
</evidence>
<evidence type="ECO:0000313" key="17">
    <source>
        <dbReference type="EMBL" id="QFG67969.1"/>
    </source>
</evidence>
<dbReference type="InterPro" id="IPR001460">
    <property type="entry name" value="PCN-bd_Tpept"/>
</dbReference>
<keyword evidence="18" id="KW-1185">Reference proteome</keyword>
<evidence type="ECO:0000256" key="13">
    <source>
        <dbReference type="ARBA" id="ARBA00023316"/>
    </source>
</evidence>
<name>A0A5J6V270_9MICO</name>
<keyword evidence="12 14" id="KW-0472">Membrane</keyword>
<dbReference type="OrthoDB" id="9789078at2"/>
<evidence type="ECO:0000259" key="16">
    <source>
        <dbReference type="Pfam" id="PF03717"/>
    </source>
</evidence>
<evidence type="ECO:0000256" key="6">
    <source>
        <dbReference type="ARBA" id="ARBA00022670"/>
    </source>
</evidence>
<dbReference type="RefSeq" id="WP_158060361.1">
    <property type="nucleotide sequence ID" value="NZ_CP044427.1"/>
</dbReference>
<dbReference type="SUPFAM" id="SSF56519">
    <property type="entry name" value="Penicillin binding protein dimerisation domain"/>
    <property type="match status" value="1"/>
</dbReference>
<evidence type="ECO:0000313" key="18">
    <source>
        <dbReference type="Proteomes" id="UP000326546"/>
    </source>
</evidence>
<evidence type="ECO:0000256" key="14">
    <source>
        <dbReference type="SAM" id="Phobius"/>
    </source>
</evidence>
<dbReference type="Gene3D" id="3.90.1310.10">
    <property type="entry name" value="Penicillin-binding protein 2a (Domain 2)"/>
    <property type="match status" value="1"/>
</dbReference>
<dbReference type="Pfam" id="PF03717">
    <property type="entry name" value="PBP_dimer"/>
    <property type="match status" value="1"/>
</dbReference>
<dbReference type="GO" id="GO:0009252">
    <property type="term" value="P:peptidoglycan biosynthetic process"/>
    <property type="evidence" value="ECO:0007669"/>
    <property type="project" value="UniProtKB-KW"/>
</dbReference>
<dbReference type="InterPro" id="IPR050515">
    <property type="entry name" value="Beta-lactam/transpept"/>
</dbReference>
<dbReference type="GO" id="GO:0005886">
    <property type="term" value="C:plasma membrane"/>
    <property type="evidence" value="ECO:0007669"/>
    <property type="project" value="UniProtKB-SubCell"/>
</dbReference>
<dbReference type="Gene3D" id="3.40.710.10">
    <property type="entry name" value="DD-peptidase/beta-lactamase superfamily"/>
    <property type="match status" value="1"/>
</dbReference>
<evidence type="ECO:0000256" key="1">
    <source>
        <dbReference type="ARBA" id="ARBA00004167"/>
    </source>
</evidence>
<dbReference type="GO" id="GO:0071972">
    <property type="term" value="F:peptidoglycan L,D-transpeptidase activity"/>
    <property type="evidence" value="ECO:0007669"/>
    <property type="project" value="TreeGrafter"/>
</dbReference>
<dbReference type="GO" id="GO:0009002">
    <property type="term" value="F:serine-type D-Ala-D-Ala carboxypeptidase activity"/>
    <property type="evidence" value="ECO:0007669"/>
    <property type="project" value="UniProtKB-EC"/>
</dbReference>
<gene>
    <name evidence="17" type="primary">mrdA</name>
    <name evidence="17" type="ORF">FY030_03865</name>
</gene>
<dbReference type="GO" id="GO:0006508">
    <property type="term" value="P:proteolysis"/>
    <property type="evidence" value="ECO:0007669"/>
    <property type="project" value="UniProtKB-KW"/>
</dbReference>
<keyword evidence="6" id="KW-0645">Protease</keyword>
<sequence>MTGPTPQRPARRIVRAGHRDPVRLPRPVLTPPRVRRRPSARPLWTVLVAILLLGMVLAGRLGQLQLAQHEELAQQAAQVSTREVITPALRGRILAADDAPLVVNSPTSVVTVDPELLLADEDEARALVARVAHSLQLPVEDLWGRTRLCGTEGAPPIPACFSGSPYQAVPIAYDVDPVTALAVLERPEEFPGVQVTSQAVRTYPAPEGINAAHLVGYLGRPTQEEVEASDGRIGADSTLGRAGLETVYDQALRGIPGTAVVTVDPRGIVTGERSRSDPVQGSDLRTHLDVQVQAAAEEALLDAIRSARRGGAPATSGAAVVMRPDDGAVLAAASFPTYDPGIWTSGVSQREYDRLLDPARGQPLVSRLVGDTFPPASTFKVVSLPAAVQTGVDPEGTYPCPGEVTIAGQVFTNYQSEDHGELDLPGVLEVSCDTSFYTWAHDAWVDLGGLGQASDADDRFLAVARGFGLGQRTGVDLPGEVAGHLPSRQWKREYWEATREQTCAAAESGYPDLEDEERREFLEQLARENCVDGWQWRPGDAANFSIGQGDVAATPLQIAVVYAAVANGGRLWAPTVADALVRPDGTVVEQVEPVSTGNVSLSDTVLSVVREGLEDVITDGTAAAAFAGWPHTDYPLAGKTGSAESFGREATSWFASYGPATDPEYVVVVVVEEGGLGATTATPAARAIWEALRVRDAIG</sequence>
<dbReference type="AlphaFoldDB" id="A0A5J6V270"/>
<evidence type="ECO:0000256" key="10">
    <source>
        <dbReference type="ARBA" id="ARBA00022984"/>
    </source>
</evidence>
<dbReference type="PANTHER" id="PTHR30627:SF2">
    <property type="entry name" value="PEPTIDOGLYCAN D,D-TRANSPEPTIDASE MRDA"/>
    <property type="match status" value="1"/>
</dbReference>
<organism evidence="17 18">
    <name type="scientific">Ornithinimicrobium pratense</name>
    <dbReference type="NCBI Taxonomy" id="2593973"/>
    <lineage>
        <taxon>Bacteria</taxon>
        <taxon>Bacillati</taxon>
        <taxon>Actinomycetota</taxon>
        <taxon>Actinomycetes</taxon>
        <taxon>Micrococcales</taxon>
        <taxon>Ornithinimicrobiaceae</taxon>
        <taxon>Ornithinimicrobium</taxon>
    </lineage>
</organism>
<keyword evidence="9" id="KW-0133">Cell shape</keyword>
<feature type="domain" description="Penicillin-binding protein dimerisation" evidence="16">
    <location>
        <begin position="86"/>
        <end position="271"/>
    </location>
</feature>
<dbReference type="NCBIfam" id="TIGR03423">
    <property type="entry name" value="pbp2_mrdA"/>
    <property type="match status" value="1"/>
</dbReference>
<keyword evidence="11 14" id="KW-1133">Transmembrane helix</keyword>
<comment type="subcellular location">
    <subcellularLocation>
        <location evidence="2">Cell membrane</location>
    </subcellularLocation>
    <subcellularLocation>
        <location evidence="1">Membrane</location>
        <topology evidence="1">Single-pass membrane protein</topology>
    </subcellularLocation>
</comment>
<feature type="transmembrane region" description="Helical" evidence="14">
    <location>
        <begin position="43"/>
        <end position="62"/>
    </location>
</feature>
<dbReference type="InterPro" id="IPR005311">
    <property type="entry name" value="PBP_dimer"/>
</dbReference>
<dbReference type="EC" id="3.4.16.4" evidence="17"/>